<keyword evidence="2" id="KW-1185">Reference proteome</keyword>
<gene>
    <name evidence="1" type="ORF">Q7C36_006644</name>
</gene>
<sequence length="121" mass="13206">MQEAIRQDSAALFDLFLHLIPKCTLFTSISSQCKPELNTGSYNGAWLVHGPHAERREQPVRALSSPLQRNSTTTSSGSVTALQLALLLPEKAACAWISSRFVLPDMDGPPLAESEAWSLVQ</sequence>
<comment type="caution">
    <text evidence="1">The sequence shown here is derived from an EMBL/GenBank/DDBJ whole genome shotgun (WGS) entry which is preliminary data.</text>
</comment>
<proteinExistence type="predicted"/>
<dbReference type="AlphaFoldDB" id="A0AA88ND52"/>
<evidence type="ECO:0000313" key="1">
    <source>
        <dbReference type="EMBL" id="KAK2854775.1"/>
    </source>
</evidence>
<protein>
    <submittedName>
        <fullName evidence="1">Uncharacterized protein</fullName>
    </submittedName>
</protein>
<organism evidence="1 2">
    <name type="scientific">Tachysurus vachellii</name>
    <name type="common">Darkbarbel catfish</name>
    <name type="synonym">Pelteobagrus vachellii</name>
    <dbReference type="NCBI Taxonomy" id="175792"/>
    <lineage>
        <taxon>Eukaryota</taxon>
        <taxon>Metazoa</taxon>
        <taxon>Chordata</taxon>
        <taxon>Craniata</taxon>
        <taxon>Vertebrata</taxon>
        <taxon>Euteleostomi</taxon>
        <taxon>Actinopterygii</taxon>
        <taxon>Neopterygii</taxon>
        <taxon>Teleostei</taxon>
        <taxon>Ostariophysi</taxon>
        <taxon>Siluriformes</taxon>
        <taxon>Bagridae</taxon>
        <taxon>Tachysurus</taxon>
    </lineage>
</organism>
<name>A0AA88ND52_TACVA</name>
<accession>A0AA88ND52</accession>
<evidence type="ECO:0000313" key="2">
    <source>
        <dbReference type="Proteomes" id="UP001187315"/>
    </source>
</evidence>
<dbReference type="EMBL" id="JAVHJS010000006">
    <property type="protein sequence ID" value="KAK2854775.1"/>
    <property type="molecule type" value="Genomic_DNA"/>
</dbReference>
<reference evidence="1" key="1">
    <citation type="submission" date="2023-08" db="EMBL/GenBank/DDBJ databases">
        <title>Pelteobagrus vachellii genome.</title>
        <authorList>
            <person name="Liu H."/>
        </authorList>
    </citation>
    <scope>NUCLEOTIDE SEQUENCE</scope>
    <source>
        <strain evidence="1">PRFRI_2022a</strain>
        <tissue evidence="1">Muscle</tissue>
    </source>
</reference>
<dbReference type="Proteomes" id="UP001187315">
    <property type="component" value="Unassembled WGS sequence"/>
</dbReference>